<accession>A0A1Y6CN78</accession>
<reference evidence="3" key="1">
    <citation type="submission" date="2017-04" db="EMBL/GenBank/DDBJ databases">
        <authorList>
            <person name="Varghese N."/>
            <person name="Submissions S."/>
        </authorList>
    </citation>
    <scope>NUCLEOTIDE SEQUENCE [LARGE SCALE GENOMIC DNA]</scope>
    <source>
        <strain evidence="3">RKEM611</strain>
    </source>
</reference>
<keyword evidence="1" id="KW-0472">Membrane</keyword>
<gene>
    <name evidence="2" type="ORF">SAMN06296036_13349</name>
</gene>
<dbReference type="AlphaFoldDB" id="A0A1Y6CN78"/>
<evidence type="ECO:0000256" key="1">
    <source>
        <dbReference type="SAM" id="Phobius"/>
    </source>
</evidence>
<protein>
    <submittedName>
        <fullName evidence="2">Uncharacterized protein</fullName>
    </submittedName>
</protein>
<name>A0A1Y6CN78_9BACT</name>
<dbReference type="EMBL" id="FWZT01000033">
    <property type="protein sequence ID" value="SMF79279.1"/>
    <property type="molecule type" value="Genomic_DNA"/>
</dbReference>
<dbReference type="STRING" id="1513793.SAMN06296036_13349"/>
<evidence type="ECO:0000313" key="2">
    <source>
        <dbReference type="EMBL" id="SMF79279.1"/>
    </source>
</evidence>
<keyword evidence="1" id="KW-1133">Transmembrane helix</keyword>
<evidence type="ECO:0000313" key="3">
    <source>
        <dbReference type="Proteomes" id="UP000192907"/>
    </source>
</evidence>
<keyword evidence="1" id="KW-0812">Transmembrane</keyword>
<organism evidence="2 3">
    <name type="scientific">Pseudobacteriovorax antillogorgiicola</name>
    <dbReference type="NCBI Taxonomy" id="1513793"/>
    <lineage>
        <taxon>Bacteria</taxon>
        <taxon>Pseudomonadati</taxon>
        <taxon>Bdellovibrionota</taxon>
        <taxon>Oligoflexia</taxon>
        <taxon>Oligoflexales</taxon>
        <taxon>Pseudobacteriovoracaceae</taxon>
        <taxon>Pseudobacteriovorax</taxon>
    </lineage>
</organism>
<feature type="transmembrane region" description="Helical" evidence="1">
    <location>
        <begin position="6"/>
        <end position="25"/>
    </location>
</feature>
<dbReference type="Proteomes" id="UP000192907">
    <property type="component" value="Unassembled WGS sequence"/>
</dbReference>
<sequence>MYMPLYYLFSAVFFLPMVWYGFLAIEHLKSLKEHKEKAPQE</sequence>
<proteinExistence type="predicted"/>
<keyword evidence="3" id="KW-1185">Reference proteome</keyword>